<evidence type="ECO:0000259" key="1">
    <source>
        <dbReference type="Pfam" id="PF04069"/>
    </source>
</evidence>
<dbReference type="Gene3D" id="3.40.190.120">
    <property type="entry name" value="Osmoprotection protein (prox), domain 2"/>
    <property type="match status" value="1"/>
</dbReference>
<dbReference type="Gene3D" id="3.40.190.10">
    <property type="entry name" value="Periplasmic binding protein-like II"/>
    <property type="match status" value="1"/>
</dbReference>
<reference evidence="2 3" key="1">
    <citation type="submission" date="2016-09" db="EMBL/GenBank/DDBJ databases">
        <title>Streptomyces rubrolavendulae MJM4426 Genome sequencing and assembly.</title>
        <authorList>
            <person name="Kim J.-G."/>
        </authorList>
    </citation>
    <scope>NUCLEOTIDE SEQUENCE [LARGE SCALE GENOMIC DNA]</scope>
    <source>
        <strain evidence="2 3">MJM4426</strain>
    </source>
</reference>
<protein>
    <submittedName>
        <fullName evidence="2">Glycine betaine/carnitine/choline-binding protein OpuCC</fullName>
    </submittedName>
</protein>
<sequence>MRSANNRLAVAALGVLALTAGLTGCGGSLEERGGSTGDPSGTGGKGAVVVGSAGFTESRVLAELYAGVLADAGYRTSIRTVENRELYAPSLESGEIDVVPEYAATLAEFLNAKANGPKAAQEKPVASSDVTATVAALEKLAAPRGLKVLPAGDAVDQNAFAVTREFAAEHQLKSLSDLGRSKIKVKIAAGDECTVRPFCAPGLKSVYGIDVAGVDPKGVGTPQAKQAVKDGAAQLVLTTTTDATLDAFGLVLLEDDRKLQNADNVLPVVNARDAGSPGVADALNKITKSLSTADLVELNRKVDAERAKPADVAKAYLEEKGLVGG</sequence>
<dbReference type="EMBL" id="CP017316">
    <property type="protein sequence ID" value="AOT60246.1"/>
    <property type="molecule type" value="Genomic_DNA"/>
</dbReference>
<dbReference type="GO" id="GO:0022857">
    <property type="term" value="F:transmembrane transporter activity"/>
    <property type="evidence" value="ECO:0007669"/>
    <property type="project" value="InterPro"/>
</dbReference>
<organism evidence="2 3">
    <name type="scientific">Streptomyces rubrolavendulae</name>
    <dbReference type="NCBI Taxonomy" id="285473"/>
    <lineage>
        <taxon>Bacteria</taxon>
        <taxon>Bacillati</taxon>
        <taxon>Actinomycetota</taxon>
        <taxon>Actinomycetes</taxon>
        <taxon>Kitasatosporales</taxon>
        <taxon>Streptomycetaceae</taxon>
        <taxon>Streptomyces</taxon>
    </lineage>
</organism>
<dbReference type="SUPFAM" id="SSF53850">
    <property type="entry name" value="Periplasmic binding protein-like II"/>
    <property type="match status" value="1"/>
</dbReference>
<dbReference type="GeneID" id="91404649"/>
<keyword evidence="3" id="KW-1185">Reference proteome</keyword>
<accession>A0A1D8G453</accession>
<evidence type="ECO:0000313" key="3">
    <source>
        <dbReference type="Proteomes" id="UP000095349"/>
    </source>
</evidence>
<dbReference type="STRING" id="285473.A4G23_03113"/>
<proteinExistence type="predicted"/>
<gene>
    <name evidence="2" type="primary">opuCC</name>
    <name evidence="2" type="ORF">A4G23_03113</name>
</gene>
<dbReference type="OrthoDB" id="9781705at2"/>
<dbReference type="GO" id="GO:0043190">
    <property type="term" value="C:ATP-binding cassette (ABC) transporter complex"/>
    <property type="evidence" value="ECO:0007669"/>
    <property type="project" value="InterPro"/>
</dbReference>
<feature type="domain" description="ABC-type glycine betaine transport system substrate-binding" evidence="1">
    <location>
        <begin position="47"/>
        <end position="319"/>
    </location>
</feature>
<dbReference type="PROSITE" id="PS51257">
    <property type="entry name" value="PROKAR_LIPOPROTEIN"/>
    <property type="match status" value="1"/>
</dbReference>
<dbReference type="AlphaFoldDB" id="A0A1D8G453"/>
<dbReference type="PATRIC" id="fig|285473.5.peg.3253"/>
<name>A0A1D8G453_9ACTN</name>
<dbReference type="RefSeq" id="WP_031133455.1">
    <property type="nucleotide sequence ID" value="NZ_CP017316.1"/>
</dbReference>
<evidence type="ECO:0000313" key="2">
    <source>
        <dbReference type="EMBL" id="AOT60246.1"/>
    </source>
</evidence>
<dbReference type="Pfam" id="PF04069">
    <property type="entry name" value="OpuAC"/>
    <property type="match status" value="1"/>
</dbReference>
<dbReference type="KEGG" id="srn:A4G23_03113"/>
<dbReference type="CDD" id="cd13606">
    <property type="entry name" value="PBP2_ProX_like"/>
    <property type="match status" value="1"/>
</dbReference>
<dbReference type="InterPro" id="IPR007210">
    <property type="entry name" value="ABC_Gly_betaine_transp_sub-bd"/>
</dbReference>
<dbReference type="Proteomes" id="UP000095349">
    <property type="component" value="Chromosome"/>
</dbReference>